<dbReference type="RefSeq" id="WP_089767291.1">
    <property type="nucleotide sequence ID" value="NZ_FNPB01000006.1"/>
</dbReference>
<dbReference type="Gene3D" id="2.130.10.10">
    <property type="entry name" value="YVTN repeat-like/Quinoprotein amine dehydrogenase"/>
    <property type="match status" value="2"/>
</dbReference>
<gene>
    <name evidence="1" type="ORF">SAMN04487946_106189</name>
</gene>
<dbReference type="EMBL" id="FNPB01000006">
    <property type="protein sequence ID" value="SDY11028.1"/>
    <property type="molecule type" value="Genomic_DNA"/>
</dbReference>
<dbReference type="PANTHER" id="PTHR47197:SF3">
    <property type="entry name" value="DIHYDRO-HEME D1 DEHYDROGENASE"/>
    <property type="match status" value="1"/>
</dbReference>
<dbReference type="PANTHER" id="PTHR47197">
    <property type="entry name" value="PROTEIN NIRF"/>
    <property type="match status" value="1"/>
</dbReference>
<proteinExistence type="predicted"/>
<evidence type="ECO:0008006" key="3">
    <source>
        <dbReference type="Google" id="ProtNLM"/>
    </source>
</evidence>
<sequence>MLVAVPCAGADCVLLCDGEDGTERGRIDVGAHPVHLAAVGSAVFVATMGARAISVVDGGAVTRIGTGTLGPSHFAVTDDGLVLVPCTGGDVLAVIDAGSRSLRRRVGVGPEPHDVAVTGGLAYVGSRVDGTVSVVDPNAGQVQRTMETDGDARIQGVDAGFGAVYAVDQAGARIVRVDDTGVTARASVGENPYEAVVVANRVLVAGRDDGTVTSLTPALSDPTVHEVGGRPTAIAAVDGTPWVLDRDRDRMLSLDTERSIPLPAPAFAAAPTGDGDTVVVAHYDDDLISLVSTADREVIWTSETPADPFEPLVL</sequence>
<dbReference type="STRING" id="660517.SAMN04487946_106189"/>
<reference evidence="2" key="1">
    <citation type="submission" date="2016-10" db="EMBL/GenBank/DDBJ databases">
        <authorList>
            <person name="Varghese N."/>
            <person name="Submissions S."/>
        </authorList>
    </citation>
    <scope>NUCLEOTIDE SEQUENCE [LARGE SCALE GENOMIC DNA]</scope>
    <source>
        <strain evidence="2">CGMCC 1.10118</strain>
    </source>
</reference>
<accession>A0A1H3H805</accession>
<dbReference type="Proteomes" id="UP000199170">
    <property type="component" value="Unassembled WGS sequence"/>
</dbReference>
<name>A0A1H3H805_9EURY</name>
<dbReference type="AlphaFoldDB" id="A0A1H3H805"/>
<protein>
    <recommendedName>
        <fullName evidence="3">PQQ-like domain-containing protein</fullName>
    </recommendedName>
</protein>
<dbReference type="OrthoDB" id="323500at2157"/>
<dbReference type="SUPFAM" id="SSF50969">
    <property type="entry name" value="YVTN repeat-like/Quinoprotein amine dehydrogenase"/>
    <property type="match status" value="1"/>
</dbReference>
<keyword evidence="2" id="KW-1185">Reference proteome</keyword>
<organism evidence="1 2">
    <name type="scientific">Halobellus clavatus</name>
    <dbReference type="NCBI Taxonomy" id="660517"/>
    <lineage>
        <taxon>Archaea</taxon>
        <taxon>Methanobacteriati</taxon>
        <taxon>Methanobacteriota</taxon>
        <taxon>Stenosarchaea group</taxon>
        <taxon>Halobacteria</taxon>
        <taxon>Halobacteriales</taxon>
        <taxon>Haloferacaceae</taxon>
        <taxon>Halobellus</taxon>
    </lineage>
</organism>
<dbReference type="InterPro" id="IPR051200">
    <property type="entry name" value="Host-pathogen_enzymatic-act"/>
</dbReference>
<dbReference type="InterPro" id="IPR011044">
    <property type="entry name" value="Quino_amine_DH_bsu"/>
</dbReference>
<dbReference type="InterPro" id="IPR015943">
    <property type="entry name" value="WD40/YVTN_repeat-like_dom_sf"/>
</dbReference>
<evidence type="ECO:0000313" key="1">
    <source>
        <dbReference type="EMBL" id="SDY11028.1"/>
    </source>
</evidence>
<evidence type="ECO:0000313" key="2">
    <source>
        <dbReference type="Proteomes" id="UP000199170"/>
    </source>
</evidence>